<evidence type="ECO:0000259" key="1">
    <source>
        <dbReference type="Pfam" id="PF01408"/>
    </source>
</evidence>
<evidence type="ECO:0000313" key="3">
    <source>
        <dbReference type="EMBL" id="WOO40625.1"/>
    </source>
</evidence>
<keyword evidence="4" id="KW-1185">Reference proteome</keyword>
<dbReference type="SUPFAM" id="SSF51735">
    <property type="entry name" value="NAD(P)-binding Rossmann-fold domains"/>
    <property type="match status" value="1"/>
</dbReference>
<feature type="domain" description="Gfo/Idh/MocA-like oxidoreductase bacterial type C-terminal" evidence="2">
    <location>
        <begin position="210"/>
        <end position="425"/>
    </location>
</feature>
<gene>
    <name evidence="3" type="ORF">RZN69_18540</name>
</gene>
<dbReference type="InterPro" id="IPR006311">
    <property type="entry name" value="TAT_signal"/>
</dbReference>
<feature type="domain" description="Gfo/Idh/MocA-like oxidoreductase N-terminal" evidence="1">
    <location>
        <begin position="46"/>
        <end position="168"/>
    </location>
</feature>
<dbReference type="PROSITE" id="PS51318">
    <property type="entry name" value="TAT"/>
    <property type="match status" value="1"/>
</dbReference>
<organism evidence="3 4">
    <name type="scientific">Rubellicoccus peritrichatus</name>
    <dbReference type="NCBI Taxonomy" id="3080537"/>
    <lineage>
        <taxon>Bacteria</taxon>
        <taxon>Pseudomonadati</taxon>
        <taxon>Verrucomicrobiota</taxon>
        <taxon>Opitutia</taxon>
        <taxon>Puniceicoccales</taxon>
        <taxon>Cerasicoccaceae</taxon>
        <taxon>Rubellicoccus</taxon>
    </lineage>
</organism>
<dbReference type="NCBIfam" id="TIGR01409">
    <property type="entry name" value="TAT_signal_seq"/>
    <property type="match status" value="1"/>
</dbReference>
<dbReference type="InterPro" id="IPR019546">
    <property type="entry name" value="TAT_signal_bac_arc"/>
</dbReference>
<dbReference type="SUPFAM" id="SSF55347">
    <property type="entry name" value="Glyceraldehyde-3-phosphate dehydrogenase-like, C-terminal domain"/>
    <property type="match status" value="1"/>
</dbReference>
<dbReference type="GO" id="GO:0000166">
    <property type="term" value="F:nucleotide binding"/>
    <property type="evidence" value="ECO:0007669"/>
    <property type="project" value="InterPro"/>
</dbReference>
<name>A0AAQ3L7B2_9BACT</name>
<dbReference type="InterPro" id="IPR000683">
    <property type="entry name" value="Gfo/Idh/MocA-like_OxRdtase_N"/>
</dbReference>
<evidence type="ECO:0000259" key="2">
    <source>
        <dbReference type="Pfam" id="PF19051"/>
    </source>
</evidence>
<dbReference type="Pfam" id="PF10518">
    <property type="entry name" value="TAT_signal"/>
    <property type="match status" value="1"/>
</dbReference>
<dbReference type="PANTHER" id="PTHR43818">
    <property type="entry name" value="BCDNA.GH03377"/>
    <property type="match status" value="1"/>
</dbReference>
<accession>A0AAQ3L7B2</accession>
<evidence type="ECO:0000313" key="4">
    <source>
        <dbReference type="Proteomes" id="UP001304300"/>
    </source>
</evidence>
<reference evidence="3 4" key="1">
    <citation type="submission" date="2023-10" db="EMBL/GenBank/DDBJ databases">
        <title>Rubellicoccus peritrichatus gen. nov., sp. nov., isolated from an algae of coral reef tank.</title>
        <authorList>
            <person name="Luo J."/>
        </authorList>
    </citation>
    <scope>NUCLEOTIDE SEQUENCE [LARGE SCALE GENOMIC DNA]</scope>
    <source>
        <strain evidence="3 4">CR14</strain>
    </source>
</reference>
<dbReference type="AlphaFoldDB" id="A0AAQ3L7B2"/>
<dbReference type="KEGG" id="puo:RZN69_18540"/>
<dbReference type="Gene3D" id="3.40.50.720">
    <property type="entry name" value="NAD(P)-binding Rossmann-like Domain"/>
    <property type="match status" value="1"/>
</dbReference>
<dbReference type="InterPro" id="IPR050463">
    <property type="entry name" value="Gfo/Idh/MocA_oxidrdct_glycsds"/>
</dbReference>
<dbReference type="InterPro" id="IPR043906">
    <property type="entry name" value="Gfo/Idh/MocA_OxRdtase_bact_C"/>
</dbReference>
<dbReference type="Pfam" id="PF01408">
    <property type="entry name" value="GFO_IDH_MocA"/>
    <property type="match status" value="1"/>
</dbReference>
<dbReference type="InterPro" id="IPR036291">
    <property type="entry name" value="NAD(P)-bd_dom_sf"/>
</dbReference>
<dbReference type="Pfam" id="PF19051">
    <property type="entry name" value="GFO_IDH_MocA_C2"/>
    <property type="match status" value="1"/>
</dbReference>
<dbReference type="Gene3D" id="3.30.360.10">
    <property type="entry name" value="Dihydrodipicolinate Reductase, domain 2"/>
    <property type="match status" value="1"/>
</dbReference>
<dbReference type="RefSeq" id="WP_317832748.1">
    <property type="nucleotide sequence ID" value="NZ_CP136920.1"/>
</dbReference>
<dbReference type="Proteomes" id="UP001304300">
    <property type="component" value="Chromosome"/>
</dbReference>
<dbReference type="EMBL" id="CP136920">
    <property type="protein sequence ID" value="WOO40625.1"/>
    <property type="molecule type" value="Genomic_DNA"/>
</dbReference>
<sequence>MKKSTQSRRDFLKTGAAAGAAFLSAPMILRAETLGVNGHVGPNSRINIGFIGFGLQMQGIVGMAGSPDVQPTYVCDVKEWALKSAVEKLKSFGYSDIAATPDYEDIVNDPSVDAVVIVTPDHWHAAISLAAMRAGKDVYVEKPMTLTIEEGKAMVAAEARYGTILQVGSQQRSERSFRKAAEIVRNGWIGEIKEIYTGFGDFLPPVIEAEQPIPEGFNYDKWLGPAPWEPYFENRVMGNYGGGWRCFWEYGSRKNGDWGAHHYDIIQWALGRDDSGPVKFYPKGYEGSPYQYFEYEDGVRVVREHPDRKGHMIRFIGTEGEVMVSRGGRIDTTPADLASRPLGSSDTQLYRVNGGHLGNWLDSIKLRKKPICPATVGHRTATVCQLATICERLDRPIQWDPVSEQIVGDEDAARWQDRPRRVGYELPV</sequence>
<proteinExistence type="predicted"/>
<protein>
    <submittedName>
        <fullName evidence="3">Gfo/Idh/MocA family oxidoreductase</fullName>
    </submittedName>
</protein>
<dbReference type="PANTHER" id="PTHR43818:SF5">
    <property type="entry name" value="OXIDOREDUCTASE FAMILY PROTEIN"/>
    <property type="match status" value="1"/>
</dbReference>